<dbReference type="PATRIC" id="fig|926562.3.peg.1285"/>
<dbReference type="Proteomes" id="UP000005631">
    <property type="component" value="Chromosome"/>
</dbReference>
<proteinExistence type="predicted"/>
<reference evidence="1 2" key="1">
    <citation type="journal article" date="2012" name="Stand. Genomic Sci.">
        <title>Genome sequence of the orange-pigmented seawater bacterium Owenweeksia hongkongensis type strain (UST20020801(T)).</title>
        <authorList>
            <person name="Riedel T."/>
            <person name="Held B."/>
            <person name="Nolan M."/>
            <person name="Lucas S."/>
            <person name="Lapidus A."/>
            <person name="Tice H."/>
            <person name="Del Rio T.G."/>
            <person name="Cheng J.F."/>
            <person name="Han C."/>
            <person name="Tapia R."/>
            <person name="Goodwin L.A."/>
            <person name="Pitluck S."/>
            <person name="Liolios K."/>
            <person name="Mavromatis K."/>
            <person name="Pagani I."/>
            <person name="Ivanova N."/>
            <person name="Mikhailova N."/>
            <person name="Pati A."/>
            <person name="Chen A."/>
            <person name="Palaniappan K."/>
            <person name="Rohde M."/>
            <person name="Tindall B.J."/>
            <person name="Detter J.C."/>
            <person name="Goker M."/>
            <person name="Woyke T."/>
            <person name="Bristow J."/>
            <person name="Eisen J.A."/>
            <person name="Markowitz V."/>
            <person name="Hugenholtz P."/>
            <person name="Klenk H.P."/>
            <person name="Kyrpides N.C."/>
        </authorList>
    </citation>
    <scope>NUCLEOTIDE SEQUENCE</scope>
    <source>
        <strain evidence="2">DSM 17368 / JCM 12287 / NRRL B-23963</strain>
    </source>
</reference>
<organism evidence="1 2">
    <name type="scientific">Owenweeksia hongkongensis (strain DSM 17368 / CIP 108786 / JCM 12287 / NRRL B-23963 / UST20020801)</name>
    <dbReference type="NCBI Taxonomy" id="926562"/>
    <lineage>
        <taxon>Bacteria</taxon>
        <taxon>Pseudomonadati</taxon>
        <taxon>Bacteroidota</taxon>
        <taxon>Flavobacteriia</taxon>
        <taxon>Flavobacteriales</taxon>
        <taxon>Owenweeksiaceae</taxon>
        <taxon>Owenweeksia</taxon>
    </lineage>
</organism>
<dbReference type="RefSeq" id="WP_014201635.1">
    <property type="nucleotide sequence ID" value="NC_016599.1"/>
</dbReference>
<dbReference type="EMBL" id="CP003156">
    <property type="protein sequence ID" value="AEV32275.1"/>
    <property type="molecule type" value="Genomic_DNA"/>
</dbReference>
<gene>
    <name evidence="1" type="ordered locus">Oweho_1275</name>
</gene>
<dbReference type="OrthoDB" id="1119469at2"/>
<keyword evidence="2" id="KW-1185">Reference proteome</keyword>
<protein>
    <recommendedName>
        <fullName evidence="3">DUF2892 domain-containing protein</fullName>
    </recommendedName>
</protein>
<accession>G8R6U0</accession>
<evidence type="ECO:0000313" key="1">
    <source>
        <dbReference type="EMBL" id="AEV32275.1"/>
    </source>
</evidence>
<name>G8R6U0_OWEHD</name>
<dbReference type="Gene3D" id="1.25.40.10">
    <property type="entry name" value="Tetratricopeptide repeat domain"/>
    <property type="match status" value="1"/>
</dbReference>
<dbReference type="AlphaFoldDB" id="G8R6U0"/>
<evidence type="ECO:0000313" key="2">
    <source>
        <dbReference type="Proteomes" id="UP000005631"/>
    </source>
</evidence>
<evidence type="ECO:0008006" key="3">
    <source>
        <dbReference type="Google" id="ProtNLM"/>
    </source>
</evidence>
<dbReference type="eggNOG" id="ENOG502Z93E">
    <property type="taxonomic scope" value="Bacteria"/>
</dbReference>
<dbReference type="InterPro" id="IPR011990">
    <property type="entry name" value="TPR-like_helical_dom_sf"/>
</dbReference>
<dbReference type="HOGENOM" id="CLU_121366_0_0_10"/>
<dbReference type="KEGG" id="oho:Oweho_1275"/>
<dbReference type="STRING" id="926562.Oweho_1275"/>
<sequence>MLNKIIRLALTALFFGLAIWQFVEGNIGNGIMLVLLAGLVLLTYFRNENMLLAFWYLRKNDMAKAEKSLNRIKNPEQSLLQGQLAYWYMLQGMIQSQTGIGKAESLMRKALSTGLRQKHDQAMAKLQLAGIAVAKRRKREATVLLTEVKKLDDRGMLKDQIKMLKDQMKRI</sequence>